<dbReference type="PANTHER" id="PTHR43976">
    <property type="entry name" value="SHORT CHAIN DEHYDROGENASE"/>
    <property type="match status" value="1"/>
</dbReference>
<evidence type="ECO:0000256" key="2">
    <source>
        <dbReference type="ARBA" id="ARBA00023002"/>
    </source>
</evidence>
<evidence type="ECO:0000259" key="4">
    <source>
        <dbReference type="SMART" id="SM00822"/>
    </source>
</evidence>
<dbReference type="InterPro" id="IPR036291">
    <property type="entry name" value="NAD(P)-bd_dom_sf"/>
</dbReference>
<evidence type="ECO:0000256" key="3">
    <source>
        <dbReference type="RuleBase" id="RU000363"/>
    </source>
</evidence>
<dbReference type="PRINTS" id="PR00081">
    <property type="entry name" value="GDHRDH"/>
</dbReference>
<dbReference type="Proteomes" id="UP000294752">
    <property type="component" value="Unassembled WGS sequence"/>
</dbReference>
<dbReference type="PANTHER" id="PTHR43976:SF16">
    <property type="entry name" value="SHORT-CHAIN DEHYDROGENASE_REDUCTASE FAMILY PROTEIN"/>
    <property type="match status" value="1"/>
</dbReference>
<feature type="domain" description="Ketoreductase" evidence="4">
    <location>
        <begin position="6"/>
        <end position="187"/>
    </location>
</feature>
<dbReference type="InterPro" id="IPR002347">
    <property type="entry name" value="SDR_fam"/>
</dbReference>
<dbReference type="SUPFAM" id="SSF51735">
    <property type="entry name" value="NAD(P)-binding Rossmann-fold domains"/>
    <property type="match status" value="1"/>
</dbReference>
<sequence>MVNKQKTWFITGASRGFGLALTKRLLTHGDRVVATSRDLEALRLSVGNDTGNFLPLQVDLTSDLAVREAIAHAIEHFENLDVVVNNAGYALVGSVEEMSDEEFRATMDVNFFGTVNVLRHLIPHFRSRRAGHIINISSIAGYTGIALASSYSASKYAVVGLTESLMKEVTLFDVKVTLLAPGEFRTNFMDEVSIRYVSNRVREYQLDQTQQAWTEASGEQPGDPEKLVEIIEDIAAMEMPPQRLILGEDAYQLFTAQQRVESEDVEKYKALSLSTNFNNG</sequence>
<dbReference type="InterPro" id="IPR057326">
    <property type="entry name" value="KR_dom"/>
</dbReference>
<keyword evidence="6" id="KW-1185">Reference proteome</keyword>
<reference evidence="5 6" key="1">
    <citation type="submission" date="2019-03" db="EMBL/GenBank/DDBJ databases">
        <title>Genomic Encyclopedia of Type Strains, Phase III (KMG-III): the genomes of soil and plant-associated and newly described type strains.</title>
        <authorList>
            <person name="Whitman W."/>
        </authorList>
    </citation>
    <scope>NUCLEOTIDE SEQUENCE [LARGE SCALE GENOMIC DNA]</scope>
    <source>
        <strain evidence="5 6">CGMCC 1.12801</strain>
    </source>
</reference>
<evidence type="ECO:0000313" key="6">
    <source>
        <dbReference type="Proteomes" id="UP000294752"/>
    </source>
</evidence>
<comment type="caution">
    <text evidence="5">The sequence shown here is derived from an EMBL/GenBank/DDBJ whole genome shotgun (WGS) entry which is preliminary data.</text>
</comment>
<dbReference type="Gene3D" id="3.40.50.720">
    <property type="entry name" value="NAD(P)-binding Rossmann-like Domain"/>
    <property type="match status" value="1"/>
</dbReference>
<comment type="similarity">
    <text evidence="1 3">Belongs to the short-chain dehydrogenases/reductases (SDR) family.</text>
</comment>
<gene>
    <name evidence="5" type="ORF">B0I21_10734</name>
</gene>
<dbReference type="Pfam" id="PF00106">
    <property type="entry name" value="adh_short"/>
    <property type="match status" value="1"/>
</dbReference>
<dbReference type="SMART" id="SM00822">
    <property type="entry name" value="PKS_KR"/>
    <property type="match status" value="1"/>
</dbReference>
<evidence type="ECO:0000313" key="5">
    <source>
        <dbReference type="EMBL" id="TDS11693.1"/>
    </source>
</evidence>
<accession>A0A4R7CTG0</accession>
<dbReference type="CDD" id="cd05374">
    <property type="entry name" value="17beta-HSD-like_SDR_c"/>
    <property type="match status" value="1"/>
</dbReference>
<dbReference type="AlphaFoldDB" id="A0A4R7CTG0"/>
<name>A0A4R7CTG0_9SPHI</name>
<dbReference type="GO" id="GO:0016491">
    <property type="term" value="F:oxidoreductase activity"/>
    <property type="evidence" value="ECO:0007669"/>
    <property type="project" value="UniProtKB-KW"/>
</dbReference>
<dbReference type="RefSeq" id="WP_208292357.1">
    <property type="nucleotide sequence ID" value="NZ_SNZV01000007.1"/>
</dbReference>
<dbReference type="InterPro" id="IPR020904">
    <property type="entry name" value="Sc_DH/Rdtase_CS"/>
</dbReference>
<proteinExistence type="inferred from homology"/>
<dbReference type="InterPro" id="IPR051911">
    <property type="entry name" value="SDR_oxidoreductase"/>
</dbReference>
<keyword evidence="2" id="KW-0560">Oxidoreductase</keyword>
<protein>
    <submittedName>
        <fullName evidence="5">Short-subunit dehydrogenase</fullName>
    </submittedName>
</protein>
<dbReference type="PROSITE" id="PS00061">
    <property type="entry name" value="ADH_SHORT"/>
    <property type="match status" value="1"/>
</dbReference>
<dbReference type="PRINTS" id="PR00080">
    <property type="entry name" value="SDRFAMILY"/>
</dbReference>
<organism evidence="5 6">
    <name type="scientific">Sphingobacterium paludis</name>
    <dbReference type="NCBI Taxonomy" id="1476465"/>
    <lineage>
        <taxon>Bacteria</taxon>
        <taxon>Pseudomonadati</taxon>
        <taxon>Bacteroidota</taxon>
        <taxon>Sphingobacteriia</taxon>
        <taxon>Sphingobacteriales</taxon>
        <taxon>Sphingobacteriaceae</taxon>
        <taxon>Sphingobacterium</taxon>
    </lineage>
</organism>
<dbReference type="EMBL" id="SNZV01000007">
    <property type="protein sequence ID" value="TDS11693.1"/>
    <property type="molecule type" value="Genomic_DNA"/>
</dbReference>
<evidence type="ECO:0000256" key="1">
    <source>
        <dbReference type="ARBA" id="ARBA00006484"/>
    </source>
</evidence>